<evidence type="ECO:0000313" key="2">
    <source>
        <dbReference type="Proteomes" id="UP000095281"/>
    </source>
</evidence>
<reference evidence="3" key="1">
    <citation type="submission" date="2016-11" db="UniProtKB">
        <authorList>
            <consortium name="WormBaseParasite"/>
        </authorList>
    </citation>
    <scope>IDENTIFICATION</scope>
</reference>
<name>A0A1I8B6H1_MELHA</name>
<keyword evidence="2" id="KW-1185">Reference proteome</keyword>
<feature type="region of interest" description="Disordered" evidence="1">
    <location>
        <begin position="1"/>
        <end position="78"/>
    </location>
</feature>
<feature type="compositionally biased region" description="Low complexity" evidence="1">
    <location>
        <begin position="225"/>
        <end position="251"/>
    </location>
</feature>
<feature type="compositionally biased region" description="Low complexity" evidence="1">
    <location>
        <begin position="25"/>
        <end position="38"/>
    </location>
</feature>
<dbReference type="AlphaFoldDB" id="A0A1I8B6H1"/>
<feature type="compositionally biased region" description="Polar residues" evidence="1">
    <location>
        <begin position="39"/>
        <end position="76"/>
    </location>
</feature>
<protein>
    <submittedName>
        <fullName evidence="3">FLYWCH-type domain-containing protein</fullName>
    </submittedName>
</protein>
<proteinExistence type="predicted"/>
<evidence type="ECO:0000313" key="3">
    <source>
        <dbReference type="WBParaSite" id="MhA1_Contig1474.frz3.gene2"/>
    </source>
</evidence>
<feature type="region of interest" description="Disordered" evidence="1">
    <location>
        <begin position="200"/>
        <end position="303"/>
    </location>
</feature>
<organism evidence="2 3">
    <name type="scientific">Meloidogyne hapla</name>
    <name type="common">Root-knot nematode worm</name>
    <dbReference type="NCBI Taxonomy" id="6305"/>
    <lineage>
        <taxon>Eukaryota</taxon>
        <taxon>Metazoa</taxon>
        <taxon>Ecdysozoa</taxon>
        <taxon>Nematoda</taxon>
        <taxon>Chromadorea</taxon>
        <taxon>Rhabditida</taxon>
        <taxon>Tylenchina</taxon>
        <taxon>Tylenchomorpha</taxon>
        <taxon>Tylenchoidea</taxon>
        <taxon>Meloidogynidae</taxon>
        <taxon>Meloidogyninae</taxon>
        <taxon>Meloidogyne</taxon>
    </lineage>
</organism>
<dbReference type="Proteomes" id="UP000095281">
    <property type="component" value="Unplaced"/>
</dbReference>
<feature type="compositionally biased region" description="Basic residues" evidence="1">
    <location>
        <begin position="293"/>
        <end position="303"/>
    </location>
</feature>
<accession>A0A1I8B6H1</accession>
<evidence type="ECO:0000256" key="1">
    <source>
        <dbReference type="SAM" id="MobiDB-lite"/>
    </source>
</evidence>
<feature type="compositionally biased region" description="Basic and acidic residues" evidence="1">
    <location>
        <begin position="260"/>
        <end position="277"/>
    </location>
</feature>
<dbReference type="WBParaSite" id="MhA1_Contig1474.frz3.gene2">
    <property type="protein sequence ID" value="MhA1_Contig1474.frz3.gene2"/>
    <property type="gene ID" value="MhA1_Contig1474.frz3.gene2"/>
</dbReference>
<sequence length="303" mass="33529">MRFLNSSKSQRRPMPVETSPEDSSRSSSDQTSQQGSSPVRSSPDQTSQQGSSPVRSSPDQTSQQEGSSPIRSSPEQASDCALLQNEKSGCGNEELLLFDKKEQYAEILNYIVESKKGKRWHKFGKGNIFRCRQWKKGSKKKMTTGKKGNKYFISINHMKHNHSIVGSISKIMQDLLFDDEPYKTEHGVIVPNTVSIIHSDSDEEMKEEPKALKKKLPNKSQPKNTKAPPKTVPKTAAPKAVLKKTAAPTKAIPKKTKAPAKAETKKTKAPTKAETKVPKNLPTTTKKEPTTKTTKKTAKSGKK</sequence>